<comment type="caution">
    <text evidence="4">The sequence shown here is derived from an EMBL/GenBank/DDBJ whole genome shotgun (WGS) entry which is preliminary data.</text>
</comment>
<dbReference type="GO" id="GO:0016491">
    <property type="term" value="F:oxidoreductase activity"/>
    <property type="evidence" value="ECO:0007669"/>
    <property type="project" value="UniProtKB-KW"/>
</dbReference>
<dbReference type="SUPFAM" id="SSF51735">
    <property type="entry name" value="NAD(P)-binding Rossmann-fold domains"/>
    <property type="match status" value="1"/>
</dbReference>
<keyword evidence="2" id="KW-0520">NAD</keyword>
<accession>A0A1Y2FYW7</accession>
<gene>
    <name evidence="4" type="ORF">BCR35DRAFT_300434</name>
</gene>
<dbReference type="InterPro" id="IPR036291">
    <property type="entry name" value="NAD(P)-bd_dom_sf"/>
</dbReference>
<dbReference type="PANTHER" id="PTHR43333">
    <property type="entry name" value="2-HACID_DH_C DOMAIN-CONTAINING PROTEIN"/>
    <property type="match status" value="1"/>
</dbReference>
<keyword evidence="1" id="KW-0560">Oxidoreductase</keyword>
<reference evidence="4 5" key="1">
    <citation type="submission" date="2016-07" db="EMBL/GenBank/DDBJ databases">
        <title>Pervasive Adenine N6-methylation of Active Genes in Fungi.</title>
        <authorList>
            <consortium name="DOE Joint Genome Institute"/>
            <person name="Mondo S.J."/>
            <person name="Dannebaum R.O."/>
            <person name="Kuo R.C."/>
            <person name="Labutti K."/>
            <person name="Haridas S."/>
            <person name="Kuo A."/>
            <person name="Salamov A."/>
            <person name="Ahrendt S.R."/>
            <person name="Lipzen A."/>
            <person name="Sullivan W."/>
            <person name="Andreopoulos W.B."/>
            <person name="Clum A."/>
            <person name="Lindquist E."/>
            <person name="Daum C."/>
            <person name="Ramamoorthy G.K."/>
            <person name="Gryganskyi A."/>
            <person name="Culley D."/>
            <person name="Magnuson J.K."/>
            <person name="James T.Y."/>
            <person name="O'Malley M.A."/>
            <person name="Stajich J.E."/>
            <person name="Spatafora J.W."/>
            <person name="Visel A."/>
            <person name="Grigoriev I.V."/>
        </authorList>
    </citation>
    <scope>NUCLEOTIDE SEQUENCE [LARGE SCALE GENOMIC DNA]</scope>
    <source>
        <strain evidence="4 5">62-1032</strain>
    </source>
</reference>
<evidence type="ECO:0000256" key="1">
    <source>
        <dbReference type="ARBA" id="ARBA00023002"/>
    </source>
</evidence>
<evidence type="ECO:0000256" key="2">
    <source>
        <dbReference type="ARBA" id="ARBA00023027"/>
    </source>
</evidence>
<dbReference type="InParanoid" id="A0A1Y2FYW7"/>
<proteinExistence type="predicted"/>
<keyword evidence="5" id="KW-1185">Reference proteome</keyword>
<feature type="domain" description="D-isomer specific 2-hydroxyacid dehydrogenase NAD-binding" evidence="3">
    <location>
        <begin position="131"/>
        <end position="336"/>
    </location>
</feature>
<dbReference type="SUPFAM" id="SSF52283">
    <property type="entry name" value="Formate/glycerate dehydrogenase catalytic domain-like"/>
    <property type="match status" value="1"/>
</dbReference>
<dbReference type="OrthoDB" id="298012at2759"/>
<dbReference type="STRING" id="106004.A0A1Y2FYW7"/>
<dbReference type="AlphaFoldDB" id="A0A1Y2FYW7"/>
<name>A0A1Y2FYW7_9BASI</name>
<organism evidence="4 5">
    <name type="scientific">Leucosporidium creatinivorum</name>
    <dbReference type="NCBI Taxonomy" id="106004"/>
    <lineage>
        <taxon>Eukaryota</taxon>
        <taxon>Fungi</taxon>
        <taxon>Dikarya</taxon>
        <taxon>Basidiomycota</taxon>
        <taxon>Pucciniomycotina</taxon>
        <taxon>Microbotryomycetes</taxon>
        <taxon>Leucosporidiales</taxon>
        <taxon>Leucosporidium</taxon>
    </lineage>
</organism>
<dbReference type="InterPro" id="IPR006140">
    <property type="entry name" value="D-isomer_DH_NAD-bd"/>
</dbReference>
<evidence type="ECO:0000259" key="3">
    <source>
        <dbReference type="Pfam" id="PF02826"/>
    </source>
</evidence>
<protein>
    <recommendedName>
        <fullName evidence="3">D-isomer specific 2-hydroxyacid dehydrogenase NAD-binding domain-containing protein</fullName>
    </recommendedName>
</protein>
<evidence type="ECO:0000313" key="4">
    <source>
        <dbReference type="EMBL" id="ORY89306.1"/>
    </source>
</evidence>
<dbReference type="Proteomes" id="UP000193467">
    <property type="component" value="Unassembled WGS sequence"/>
</dbReference>
<evidence type="ECO:0000313" key="5">
    <source>
        <dbReference type="Proteomes" id="UP000193467"/>
    </source>
</evidence>
<dbReference type="Pfam" id="PF02826">
    <property type="entry name" value="2-Hacid_dh_C"/>
    <property type="match status" value="1"/>
</dbReference>
<dbReference type="Gene3D" id="3.40.50.720">
    <property type="entry name" value="NAD(P)-binding Rossmann-like Domain"/>
    <property type="match status" value="2"/>
</dbReference>
<dbReference type="EMBL" id="MCGR01000006">
    <property type="protein sequence ID" value="ORY89306.1"/>
    <property type="molecule type" value="Genomic_DNA"/>
</dbReference>
<dbReference type="PANTHER" id="PTHR43333:SF1">
    <property type="entry name" value="D-ISOMER SPECIFIC 2-HYDROXYACID DEHYDROGENASE NAD-BINDING DOMAIN-CONTAINING PROTEIN"/>
    <property type="match status" value="1"/>
</dbReference>
<dbReference type="GO" id="GO:0051287">
    <property type="term" value="F:NAD binding"/>
    <property type="evidence" value="ECO:0007669"/>
    <property type="project" value="InterPro"/>
</dbReference>
<sequence length="369" mass="39978">MTAQPKLDCLLITYPIEKIHQDVFEKLRANFKRVEFFAGDDGSGCSSEYGEIALPTAEALAEADVILAQEIPSNVTSILQTPKLKMWQVLASGVNQIIDSDFYRSIPAEHPLVISNLAGCHAVSIAEHVIMTTLMHFHKMNLCTEAQRRAHWASSTELGGLHIRELRNATVGILTYGNISREIARLASSFGANVIVCTRDGKSRPQTGFRIEGTGDVEGAIPSKYFTTEKASLHEFLAASDVVVSMMPGSSATERFIGRDEFTAMKDNALFVNAGRGNTVDTAALIEALSSTKPAMGVSGTLAIGGASLDVTDPEPLPEGHPLWTMPNVIITPHCSWASENIYKRVVDLLLENRQLVEDGSPALNAVRS</sequence>